<dbReference type="OrthoDB" id="443634at2759"/>
<dbReference type="GO" id="GO:0016020">
    <property type="term" value="C:membrane"/>
    <property type="evidence" value="ECO:0007669"/>
    <property type="project" value="InterPro"/>
</dbReference>
<evidence type="ECO:0000256" key="18">
    <source>
        <dbReference type="SAM" id="Phobius"/>
    </source>
</evidence>
<feature type="domain" description="VPS10" evidence="20">
    <location>
        <begin position="716"/>
        <end position="1365"/>
    </location>
</feature>
<evidence type="ECO:0000256" key="19">
    <source>
        <dbReference type="SAM" id="SignalP"/>
    </source>
</evidence>
<dbReference type="GO" id="GO:0006623">
    <property type="term" value="P:protein targeting to vacuole"/>
    <property type="evidence" value="ECO:0007669"/>
    <property type="project" value="TreeGrafter"/>
</dbReference>
<evidence type="ECO:0000256" key="2">
    <source>
        <dbReference type="ARBA" id="ARBA00004488"/>
    </source>
</evidence>
<dbReference type="Pfam" id="PF15902">
    <property type="entry name" value="Sortilin-Vps10"/>
    <property type="match status" value="2"/>
</dbReference>
<dbReference type="Pfam" id="PF15901">
    <property type="entry name" value="Sortilin_C"/>
    <property type="match status" value="2"/>
</dbReference>
<keyword evidence="12" id="KW-0675">Receptor</keyword>
<comment type="function">
    <text evidence="14">Functions as a sorting receptor in the Golgi compartment required for the intracellular sorting and delivery of soluble vacuolar proteins, like carboxypeptidase Y (CPY) and proteinase A. Executes multiple rounds of sorting by cycling between the late Golgi and a prevacuolar endosome-like compartment.</text>
</comment>
<dbReference type="SMART" id="SM00602">
    <property type="entry name" value="VPS10"/>
    <property type="match status" value="2"/>
</dbReference>
<keyword evidence="8" id="KW-0653">Protein transport</keyword>
<keyword evidence="21" id="KW-0378">Hydrolase</keyword>
<dbReference type="Gene3D" id="3.30.60.270">
    <property type="match status" value="2"/>
</dbReference>
<protein>
    <recommendedName>
        <fullName evidence="3">Vacuolar protein sorting/targeting protein 10</fullName>
    </recommendedName>
    <alternativeName>
        <fullName evidence="16">Carboxypeptidase Y receptor</fullName>
    </alternativeName>
    <alternativeName>
        <fullName evidence="15 17">Sortilin VPS10</fullName>
    </alternativeName>
</protein>
<sequence>MRLQPPAGWRSLLYSTLLLTGACWAKKDKPYVKPTKFDFIPFNVNYFDDSDVLLFEDPLSHNVYRSDNAGEDWALVKGVPKGKLLELAMHPFDKKRAYIITNEKTHYKTDDRGKTWEEFTADTQASIFREALTFHGGDPDRIIFNAMDCTGIFCEEKTLYTTDGFSKKAKFLREDTAGCHWAKSTEQFDTGSKIHNDDRILCVVKGRFSPWRKDYRLLISDEFFQDDQEFEPDLEPGRTVQGIVNMAVVTRYLIVAASAEGTDEMALYVSDDTLKWHRAIFPHDHKLVEEAYTILEGTNYNIQVDVLTGQPNRPTGVFFSSNSNGTYFQRNIEHTNRNSYGLVDFEKIYGIQGILLVNTVDNFEEVDRSGVAKKVVSRISFDDGRTFQSMKVDDKTLHIHSVTDLSNSGRVFSSPAPGIAMAVGNTGDYLKDFEDCDTYVSDDAGLTWRKALDGPHKYEFGDQGSILVAIKDTESTDEIRYSLDHGKKWKKVDIPDDLKIKPLQLTTTQDSTSLKFLLEAIDNAKPSVNGYIIAIDFDDMHERQCKDDDLELWHARKDKDGNPTCIMGHTQSYRRRKADADCFIKEKEFKDPQVVTEPCDCTDLDFECDYNFVRSEDRQSCNLPTGVPMELPEGVCKAFGPEDTFQGSSGWRMIPGNDCKRTGGVQKDDPVERKCAEAVGPPSSGNVEVTVYDHKGQHFIDKVYLERTGVSSGSDETILMRTERGIFMSTDHGKTFEQILEDADIIAIRPHPYFNDMVFFLTATTKVYFSTERGRNIREVKAPLPPWLDVNNPLPIMGFHPKYKDWIIWTGANNCNSGVCDAEASVTTDRFDNWRTLQRFVGRCEFIKETQSVYQQIPPENDENKKSREKLIYCEVRERETNDLENNPFKLVSSDDFFEEPPKVHFTNVVEFATMSEFMVVATKDDKLQTMNFSATADGMDFAYAKFPYGFSVEHQQGYTVLDSSTHSIFILVLVNKAEKLEYGSIIKSNSNGTFYTMALENVNTDRLGYVDFEKMLGIEGAAMANVVANTWSGNFEGEGKMLKTMITHNDGAEWDYLPPPKVDGDGKKYCSGSLDKCSLHIHGYTERHDKSHTYSSPSAIGLILGTGNVGEYLDKKSRGDTFISSDGGITWEFAMEGAYMWEFGDQGSIVVLVKENAPTKEVFYTLDEGDTWISHQFSETELRIDDITTVPSDNSRNFLLWSEDRNGGNLKTINLDFSGLTDDQCKLDEDNVEVGDYYLWQPKHPNLDDNCLFGHVSEYHRKKPTSKCYNGRLIPHLHDIAKNCSCTRRDYECDWNYERQKDGTCKLIKGLPLPDHSLYCKADENRIEYSAPTGYRRIGGTTCVGGTEMDLSTPLPCPEHGNEFNKKHGASAWGIFFAITIPIIVATGVGYWVWKNWANKFGQIRLGEQSSFDGEAPYIKYPVLVIAGIVAVAQALPLLIASLWRSIMSLVGRGSGRRFTTRDSFARGRGDYAIVDEDEGELLGDESDEEV</sequence>
<evidence type="ECO:0000256" key="3">
    <source>
        <dbReference type="ARBA" id="ARBA00015369"/>
    </source>
</evidence>
<evidence type="ECO:0000256" key="6">
    <source>
        <dbReference type="ARBA" id="ARBA00022729"/>
    </source>
</evidence>
<dbReference type="FunFam" id="3.30.60.270:FF:000005">
    <property type="entry name" value="Sortilin"/>
    <property type="match status" value="2"/>
</dbReference>
<dbReference type="GO" id="GO:0005794">
    <property type="term" value="C:Golgi apparatus"/>
    <property type="evidence" value="ECO:0007669"/>
    <property type="project" value="UniProtKB-SubCell"/>
</dbReference>
<evidence type="ECO:0000256" key="14">
    <source>
        <dbReference type="ARBA" id="ARBA00025569"/>
    </source>
</evidence>
<dbReference type="InterPro" id="IPR031778">
    <property type="entry name" value="Sortilin_N"/>
</dbReference>
<evidence type="ECO:0000256" key="5">
    <source>
        <dbReference type="ARBA" id="ARBA00022692"/>
    </source>
</evidence>
<evidence type="ECO:0000259" key="20">
    <source>
        <dbReference type="SMART" id="SM00602"/>
    </source>
</evidence>
<dbReference type="InterPro" id="IPR031777">
    <property type="entry name" value="Sortilin_C"/>
</dbReference>
<evidence type="ECO:0000256" key="16">
    <source>
        <dbReference type="ARBA" id="ARBA00031354"/>
    </source>
</evidence>
<evidence type="ECO:0000256" key="11">
    <source>
        <dbReference type="ARBA" id="ARBA00023136"/>
    </source>
</evidence>
<dbReference type="Gene3D" id="2.120.10.10">
    <property type="match status" value="1"/>
</dbReference>
<evidence type="ECO:0000256" key="4">
    <source>
        <dbReference type="ARBA" id="ARBA00022448"/>
    </source>
</evidence>
<dbReference type="InterPro" id="IPR050310">
    <property type="entry name" value="VPS10-sortilin"/>
</dbReference>
<feature type="domain" description="VPS10" evidence="20">
    <location>
        <begin position="52"/>
        <end position="680"/>
    </location>
</feature>
<accession>A0A2J6QK53</accession>
<dbReference type="SUPFAM" id="SSF110296">
    <property type="entry name" value="Oligoxyloglucan reducing end-specific cellobiohydrolase"/>
    <property type="match status" value="2"/>
</dbReference>
<dbReference type="InterPro" id="IPR015943">
    <property type="entry name" value="WD40/YVTN_repeat-like_dom_sf"/>
</dbReference>
<feature type="chain" id="PRO_5014448480" description="Vacuolar protein sorting/targeting protein 10" evidence="19">
    <location>
        <begin position="26"/>
        <end position="1492"/>
    </location>
</feature>
<feature type="transmembrane region" description="Helical" evidence="18">
    <location>
        <begin position="1422"/>
        <end position="1445"/>
    </location>
</feature>
<gene>
    <name evidence="21" type="ORF">NA56DRAFT_641344</name>
</gene>
<evidence type="ECO:0000313" key="22">
    <source>
        <dbReference type="Proteomes" id="UP000235672"/>
    </source>
</evidence>
<dbReference type="Gene3D" id="2.130.10.10">
    <property type="entry name" value="YVTN repeat-like/Quinoprotein amine dehydrogenase"/>
    <property type="match status" value="1"/>
</dbReference>
<keyword evidence="5 18" id="KW-0812">Transmembrane</keyword>
<dbReference type="GO" id="GO:0016787">
    <property type="term" value="F:hydrolase activity"/>
    <property type="evidence" value="ECO:0007669"/>
    <property type="project" value="UniProtKB-KW"/>
</dbReference>
<comment type="subcellular location">
    <subcellularLocation>
        <location evidence="1">Golgi apparatus</location>
        <location evidence="1">trans-Golgi network membrane</location>
        <topology evidence="1">Multi-pass membrane protein</topology>
    </subcellularLocation>
    <subcellularLocation>
        <location evidence="2">Prevacuolar compartment membrane</location>
        <topology evidence="2">Multi-pass membrane protein</topology>
    </subcellularLocation>
</comment>
<keyword evidence="7" id="KW-0677">Repeat</keyword>
<dbReference type="GO" id="GO:0006895">
    <property type="term" value="P:Golgi to endosome transport"/>
    <property type="evidence" value="ECO:0007669"/>
    <property type="project" value="TreeGrafter"/>
</dbReference>
<feature type="transmembrane region" description="Helical" evidence="18">
    <location>
        <begin position="1373"/>
        <end position="1395"/>
    </location>
</feature>
<evidence type="ECO:0000256" key="10">
    <source>
        <dbReference type="ARBA" id="ARBA00023034"/>
    </source>
</evidence>
<dbReference type="PROSITE" id="PS51257">
    <property type="entry name" value="PROKAR_LIPOPROTEIN"/>
    <property type="match status" value="1"/>
</dbReference>
<name>A0A2J6QK53_9HELO</name>
<evidence type="ECO:0000256" key="8">
    <source>
        <dbReference type="ARBA" id="ARBA00022927"/>
    </source>
</evidence>
<dbReference type="InterPro" id="IPR006581">
    <property type="entry name" value="VPS10"/>
</dbReference>
<feature type="signal peptide" evidence="19">
    <location>
        <begin position="1"/>
        <end position="25"/>
    </location>
</feature>
<dbReference type="Gene3D" id="2.10.70.80">
    <property type="match status" value="2"/>
</dbReference>
<keyword evidence="4" id="KW-0813">Transport</keyword>
<dbReference type="EMBL" id="KZ613467">
    <property type="protein sequence ID" value="PMD26638.1"/>
    <property type="molecule type" value="Genomic_DNA"/>
</dbReference>
<dbReference type="PANTHER" id="PTHR12106">
    <property type="entry name" value="SORTILIN RELATED"/>
    <property type="match status" value="1"/>
</dbReference>
<dbReference type="GO" id="GO:0005829">
    <property type="term" value="C:cytosol"/>
    <property type="evidence" value="ECO:0007669"/>
    <property type="project" value="GOC"/>
</dbReference>
<evidence type="ECO:0000256" key="1">
    <source>
        <dbReference type="ARBA" id="ARBA00004166"/>
    </source>
</evidence>
<evidence type="ECO:0000256" key="7">
    <source>
        <dbReference type="ARBA" id="ARBA00022737"/>
    </source>
</evidence>
<evidence type="ECO:0000256" key="17">
    <source>
        <dbReference type="ARBA" id="ARBA00031902"/>
    </source>
</evidence>
<organism evidence="21 22">
    <name type="scientific">Hyaloscypha hepaticicola</name>
    <dbReference type="NCBI Taxonomy" id="2082293"/>
    <lineage>
        <taxon>Eukaryota</taxon>
        <taxon>Fungi</taxon>
        <taxon>Dikarya</taxon>
        <taxon>Ascomycota</taxon>
        <taxon>Pezizomycotina</taxon>
        <taxon>Leotiomycetes</taxon>
        <taxon>Helotiales</taxon>
        <taxon>Hyaloscyphaceae</taxon>
        <taxon>Hyaloscypha</taxon>
    </lineage>
</organism>
<evidence type="ECO:0000256" key="13">
    <source>
        <dbReference type="ARBA" id="ARBA00023180"/>
    </source>
</evidence>
<dbReference type="GO" id="GO:0006896">
    <property type="term" value="P:Golgi to vacuole transport"/>
    <property type="evidence" value="ECO:0007669"/>
    <property type="project" value="TreeGrafter"/>
</dbReference>
<keyword evidence="10" id="KW-0333">Golgi apparatus</keyword>
<keyword evidence="9 18" id="KW-1133">Transmembrane helix</keyword>
<reference evidence="21 22" key="1">
    <citation type="submission" date="2016-05" db="EMBL/GenBank/DDBJ databases">
        <title>A degradative enzymes factory behind the ericoid mycorrhizal symbiosis.</title>
        <authorList>
            <consortium name="DOE Joint Genome Institute"/>
            <person name="Martino E."/>
            <person name="Morin E."/>
            <person name="Grelet G."/>
            <person name="Kuo A."/>
            <person name="Kohler A."/>
            <person name="Daghino S."/>
            <person name="Barry K."/>
            <person name="Choi C."/>
            <person name="Cichocki N."/>
            <person name="Clum A."/>
            <person name="Copeland A."/>
            <person name="Hainaut M."/>
            <person name="Haridas S."/>
            <person name="Labutti K."/>
            <person name="Lindquist E."/>
            <person name="Lipzen A."/>
            <person name="Khouja H.-R."/>
            <person name="Murat C."/>
            <person name="Ohm R."/>
            <person name="Olson A."/>
            <person name="Spatafora J."/>
            <person name="Veneault-Fourrey C."/>
            <person name="Henrissat B."/>
            <person name="Grigoriev I."/>
            <person name="Martin F."/>
            <person name="Perotto S."/>
        </authorList>
    </citation>
    <scope>NUCLEOTIDE SEQUENCE [LARGE SCALE GENOMIC DNA]</scope>
    <source>
        <strain evidence="21 22">UAMH 7357</strain>
    </source>
</reference>
<dbReference type="CDD" id="cd15482">
    <property type="entry name" value="Sialidase_non-viral"/>
    <property type="match status" value="1"/>
</dbReference>
<evidence type="ECO:0000256" key="12">
    <source>
        <dbReference type="ARBA" id="ARBA00023170"/>
    </source>
</evidence>
<keyword evidence="13" id="KW-0325">Glycoprotein</keyword>
<proteinExistence type="predicted"/>
<dbReference type="PANTHER" id="PTHR12106:SF27">
    <property type="entry name" value="SORTILIN-RELATED RECEPTOR"/>
    <property type="match status" value="1"/>
</dbReference>
<keyword evidence="22" id="KW-1185">Reference proteome</keyword>
<evidence type="ECO:0000313" key="21">
    <source>
        <dbReference type="EMBL" id="PMD26638.1"/>
    </source>
</evidence>
<evidence type="ECO:0000256" key="9">
    <source>
        <dbReference type="ARBA" id="ARBA00022989"/>
    </source>
</evidence>
<dbReference type="FunFam" id="2.10.70.80:FF:000001">
    <property type="entry name" value="Sortilin-related VPS10 domain-containing receptor 1"/>
    <property type="match status" value="1"/>
</dbReference>
<dbReference type="Proteomes" id="UP000235672">
    <property type="component" value="Unassembled WGS sequence"/>
</dbReference>
<keyword evidence="11 18" id="KW-0472">Membrane</keyword>
<keyword evidence="6 19" id="KW-0732">Signal</keyword>
<dbReference type="STRING" id="1745343.A0A2J6QK53"/>
<evidence type="ECO:0000256" key="15">
    <source>
        <dbReference type="ARBA" id="ARBA00031250"/>
    </source>
</evidence>